<dbReference type="Proteomes" id="UP001275440">
    <property type="component" value="Unassembled WGS sequence"/>
</dbReference>
<evidence type="ECO:0008006" key="4">
    <source>
        <dbReference type="Google" id="ProtNLM"/>
    </source>
</evidence>
<reference evidence="2 3" key="1">
    <citation type="submission" date="2019-10" db="EMBL/GenBank/DDBJ databases">
        <title>Draft Genome Assembly of Rhodococcus zopfii DSM44189.</title>
        <authorList>
            <person name="Sutton J.M."/>
            <person name="Akob D.M."/>
            <person name="Bushman T.J."/>
        </authorList>
    </citation>
    <scope>NUCLEOTIDE SEQUENCE [LARGE SCALE GENOMIC DNA]</scope>
    <source>
        <strain evidence="2 3">DSM 44189</strain>
    </source>
</reference>
<organism evidence="2 3">
    <name type="scientific">Rhodococcus zopfii</name>
    <dbReference type="NCBI Taxonomy" id="43772"/>
    <lineage>
        <taxon>Bacteria</taxon>
        <taxon>Bacillati</taxon>
        <taxon>Actinomycetota</taxon>
        <taxon>Actinomycetes</taxon>
        <taxon>Mycobacteriales</taxon>
        <taxon>Nocardiaceae</taxon>
        <taxon>Rhodococcus</taxon>
    </lineage>
</organism>
<sequence length="163" mass="17818">MLAARTEYITPGRNPMRLLLSALIAASSLALSGCGIIADAGELSDALKPDSQLCSDYCDELERLDEIRCTTSDVHTCASTLTEKVMLANSIDDALASEAMSDDLTRVHTKVDMVTSPGERFGNNKCFEEGANLGDRLFRCREIAQDIDERFEDLLEAVRELPA</sequence>
<evidence type="ECO:0000313" key="3">
    <source>
        <dbReference type="Proteomes" id="UP001275440"/>
    </source>
</evidence>
<name>A0ABU3WT95_9NOCA</name>
<comment type="caution">
    <text evidence="2">The sequence shown here is derived from an EMBL/GenBank/DDBJ whole genome shotgun (WGS) entry which is preliminary data.</text>
</comment>
<evidence type="ECO:0000313" key="1">
    <source>
        <dbReference type="EMBL" id="MDV2475116.1"/>
    </source>
</evidence>
<keyword evidence="3" id="KW-1185">Reference proteome</keyword>
<dbReference type="EMBL" id="WBMO01000002">
    <property type="protein sequence ID" value="MDV2477237.1"/>
    <property type="molecule type" value="Genomic_DNA"/>
</dbReference>
<evidence type="ECO:0000313" key="2">
    <source>
        <dbReference type="EMBL" id="MDV2477237.1"/>
    </source>
</evidence>
<protein>
    <recommendedName>
        <fullName evidence="4">Lipoprotein</fullName>
    </recommendedName>
</protein>
<dbReference type="EMBL" id="WBMO01000001">
    <property type="protein sequence ID" value="MDV2475116.1"/>
    <property type="molecule type" value="Genomic_DNA"/>
</dbReference>
<accession>A0ABU3WT95</accession>
<dbReference type="PROSITE" id="PS51257">
    <property type="entry name" value="PROKAR_LIPOPROTEIN"/>
    <property type="match status" value="1"/>
</dbReference>
<proteinExistence type="predicted"/>
<gene>
    <name evidence="1" type="ORF">F8M49_06220</name>
    <name evidence="2" type="ORF">F8M49_21195</name>
</gene>